<dbReference type="PANTHER" id="PTHR18964">
    <property type="entry name" value="ROK (REPRESSOR, ORF, KINASE) FAMILY"/>
    <property type="match status" value="1"/>
</dbReference>
<dbReference type="Proteomes" id="UP000280099">
    <property type="component" value="Unassembled WGS sequence"/>
</dbReference>
<accession>A0A420XIG1</accession>
<name>A0A420XIG1_9PAST</name>
<dbReference type="InterPro" id="IPR036388">
    <property type="entry name" value="WH-like_DNA-bd_sf"/>
</dbReference>
<dbReference type="OrthoDB" id="3189808at2"/>
<dbReference type="SUPFAM" id="SSF53067">
    <property type="entry name" value="Actin-like ATPase domain"/>
    <property type="match status" value="2"/>
</dbReference>
<dbReference type="EMBL" id="RBJC01000004">
    <property type="protein sequence ID" value="RKR77036.1"/>
    <property type="molecule type" value="Genomic_DNA"/>
</dbReference>
<dbReference type="Gene3D" id="3.30.420.40">
    <property type="match status" value="2"/>
</dbReference>
<dbReference type="InterPro" id="IPR043129">
    <property type="entry name" value="ATPase_NBD"/>
</dbReference>
<evidence type="ECO:0000313" key="3">
    <source>
        <dbReference type="Proteomes" id="UP000280099"/>
    </source>
</evidence>
<comment type="caution">
    <text evidence="2">The sequence shown here is derived from an EMBL/GenBank/DDBJ whole genome shotgun (WGS) entry which is preliminary data.</text>
</comment>
<dbReference type="RefSeq" id="WP_121121386.1">
    <property type="nucleotide sequence ID" value="NZ_CP016604.1"/>
</dbReference>
<dbReference type="AlphaFoldDB" id="A0A420XIG1"/>
<evidence type="ECO:0000256" key="1">
    <source>
        <dbReference type="ARBA" id="ARBA00006479"/>
    </source>
</evidence>
<organism evidence="2 3">
    <name type="scientific">Otariodibacter oris</name>
    <dbReference type="NCBI Taxonomy" id="1032623"/>
    <lineage>
        <taxon>Bacteria</taxon>
        <taxon>Pseudomonadati</taxon>
        <taxon>Pseudomonadota</taxon>
        <taxon>Gammaproteobacteria</taxon>
        <taxon>Pasteurellales</taxon>
        <taxon>Pasteurellaceae</taxon>
        <taxon>Otariodibacter</taxon>
    </lineage>
</organism>
<keyword evidence="3" id="KW-1185">Reference proteome</keyword>
<proteinExistence type="inferred from homology"/>
<dbReference type="InterPro" id="IPR036390">
    <property type="entry name" value="WH_DNA-bd_sf"/>
</dbReference>
<dbReference type="GO" id="GO:0003677">
    <property type="term" value="F:DNA binding"/>
    <property type="evidence" value="ECO:0007669"/>
    <property type="project" value="TreeGrafter"/>
</dbReference>
<reference evidence="2 3" key="1">
    <citation type="submission" date="2018-10" db="EMBL/GenBank/DDBJ databases">
        <title>Genomic Encyclopedia of Type Strains, Phase IV (KMG-IV): sequencing the most valuable type-strain genomes for metagenomic binning, comparative biology and taxonomic classification.</title>
        <authorList>
            <person name="Goeker M."/>
        </authorList>
    </citation>
    <scope>NUCLEOTIDE SEQUENCE [LARGE SCALE GENOMIC DNA]</scope>
    <source>
        <strain evidence="2 3">DSM 23800</strain>
    </source>
</reference>
<protein>
    <submittedName>
        <fullName evidence="2">Transcriptional regulator of PTS protein</fullName>
    </submittedName>
</protein>
<dbReference type="SUPFAM" id="SSF46785">
    <property type="entry name" value="Winged helix' DNA-binding domain"/>
    <property type="match status" value="1"/>
</dbReference>
<sequence length="400" mass="45512">MKVSSSEEKYHHLGRVYQLIDQFELISRRDIAKLAGYAPASITGITKKLIDNKFILERTAQNVTSRGRPAVGLSVSPFHWQLLCLIISTNKVAISLCELSGEVIYKHDYPISLNGNIDNDVENAISHFLSHYPVENKRLIAVSTSVKGKVDKLKSVITQLDNEQVECHLFQIISKLVSNKPIFINEHFQLWLLSESILGSLLRSDNVIFLQLDEFINLSVLLRGELLHRDEHKRMNIDRMLMPKFGEVSEVISQDLDEMRRYQLINQIGFSALEKAIDHYLPNTLPDLNSKIEWFCELADKDDTKALLILKHITDNLTYMLHNLIALFSIEKIMLCSPLVGIQKSLFNKLKDDITTQLLKDGITVDIVTSQYDRDSPMIPASAIKSAIYTGNLIQNIIQL</sequence>
<dbReference type="InterPro" id="IPR000600">
    <property type="entry name" value="ROK"/>
</dbReference>
<dbReference type="Gene3D" id="1.10.10.10">
    <property type="entry name" value="Winged helix-like DNA-binding domain superfamily/Winged helix DNA-binding domain"/>
    <property type="match status" value="1"/>
</dbReference>
<dbReference type="Pfam" id="PF00480">
    <property type="entry name" value="ROK"/>
    <property type="match status" value="1"/>
</dbReference>
<dbReference type="PANTHER" id="PTHR18964:SF149">
    <property type="entry name" value="BIFUNCTIONAL UDP-N-ACETYLGLUCOSAMINE 2-EPIMERASE_N-ACETYLMANNOSAMINE KINASE"/>
    <property type="match status" value="1"/>
</dbReference>
<evidence type="ECO:0000313" key="2">
    <source>
        <dbReference type="EMBL" id="RKR77036.1"/>
    </source>
</evidence>
<gene>
    <name evidence="2" type="ORF">DES31_0355</name>
</gene>
<dbReference type="GO" id="GO:0006351">
    <property type="term" value="P:DNA-templated transcription"/>
    <property type="evidence" value="ECO:0007669"/>
    <property type="project" value="TreeGrafter"/>
</dbReference>
<comment type="similarity">
    <text evidence="1">Belongs to the ROK (NagC/XylR) family.</text>
</comment>